<accession>A0A222LCG3</accession>
<dbReference type="Proteomes" id="UP000429484">
    <property type="component" value="Unassembled WGS sequence"/>
</dbReference>
<organism evidence="2 5">
    <name type="scientific">Rhizobium meliloti</name>
    <name type="common">Ensifer meliloti</name>
    <name type="synonym">Sinorhizobium meliloti</name>
    <dbReference type="NCBI Taxonomy" id="382"/>
    <lineage>
        <taxon>Bacteria</taxon>
        <taxon>Pseudomonadati</taxon>
        <taxon>Pseudomonadota</taxon>
        <taxon>Alphaproteobacteria</taxon>
        <taxon>Hyphomicrobiales</taxon>
        <taxon>Rhizobiaceae</taxon>
        <taxon>Sinorhizobium/Ensifer group</taxon>
        <taxon>Sinorhizobium</taxon>
    </lineage>
</organism>
<reference evidence="3 4" key="2">
    <citation type="submission" date="2017-06" db="EMBL/GenBank/DDBJ databases">
        <title>Ensifer strains isolated from leguminous trees and herbs display diverse denitrification phenotypes with some acting as strong N2O sinks.</title>
        <authorList>
            <person name="Woliy K."/>
            <person name="Mania D."/>
            <person name="Bakken L.R."/>
            <person name="Frostegard A."/>
        </authorList>
    </citation>
    <scope>NUCLEOTIDE SEQUENCE [LARGE SCALE GENOMIC DNA]</scope>
    <source>
        <strain evidence="3 4">AC50a</strain>
    </source>
</reference>
<dbReference type="GeneID" id="89576460"/>
<reference evidence="2 5" key="1">
    <citation type="journal article" date="2013" name="Genome Biol.">
        <title>Comparative genomics of the core and accessory genomes of 48 Sinorhizobium strains comprising five genospecies.</title>
        <authorList>
            <person name="Sugawara M."/>
            <person name="Epstein B."/>
            <person name="Badgley B.D."/>
            <person name="Unno T."/>
            <person name="Xu L."/>
            <person name="Reese J."/>
            <person name="Gyaneshwar P."/>
            <person name="Denny R."/>
            <person name="Mudge J."/>
            <person name="Bharti A.K."/>
            <person name="Farmer A.D."/>
            <person name="May G.D."/>
            <person name="Woodward J.E."/>
            <person name="Medigue C."/>
            <person name="Vallenet D."/>
            <person name="Lajus A."/>
            <person name="Rouy Z."/>
            <person name="Martinez-Vaz B."/>
            <person name="Tiffin P."/>
            <person name="Young N.D."/>
            <person name="Sadowsky M.J."/>
        </authorList>
    </citation>
    <scope>NUCLEOTIDE SEQUENCE [LARGE SCALE GENOMIC DNA]</scope>
    <source>
        <strain evidence="2 5">N6B1</strain>
    </source>
</reference>
<evidence type="ECO:0000313" key="2">
    <source>
        <dbReference type="EMBL" id="MQW34830.1"/>
    </source>
</evidence>
<proteinExistence type="predicted"/>
<dbReference type="EMBL" id="WISR01000159">
    <property type="protein sequence ID" value="MQW34830.1"/>
    <property type="molecule type" value="Genomic_DNA"/>
</dbReference>
<feature type="region of interest" description="Disordered" evidence="1">
    <location>
        <begin position="51"/>
        <end position="74"/>
    </location>
</feature>
<reference evidence="2" key="3">
    <citation type="submission" date="2019-10" db="EMBL/GenBank/DDBJ databases">
        <authorList>
            <person name="Sugawara M."/>
            <person name="Epstein B."/>
            <person name="Badgley B."/>
            <person name="Unno T."/>
            <person name="Xu L."/>
            <person name="Reese J."/>
            <person name="Gyaneshwar P."/>
            <person name="Denny R."/>
            <person name="Mudege J."/>
            <person name="Bharti A."/>
            <person name="Farmer A."/>
            <person name="May G."/>
            <person name="Woodward J."/>
            <person name="Medigue C."/>
            <person name="Vallenet D."/>
            <person name="Lajus A."/>
            <person name="Rouy Z."/>
            <person name="Martinez-Vaz B."/>
            <person name="Tiffin P."/>
            <person name="Young N."/>
            <person name="Sadowsky M."/>
        </authorList>
    </citation>
    <scope>NUCLEOTIDE SEQUENCE</scope>
    <source>
        <strain evidence="2">N6B1</strain>
    </source>
</reference>
<dbReference type="KEGG" id="smer:DU99_11860"/>
<evidence type="ECO:0000313" key="4">
    <source>
        <dbReference type="Proteomes" id="UP000231987"/>
    </source>
</evidence>
<feature type="region of interest" description="Disordered" evidence="1">
    <location>
        <begin position="1"/>
        <end position="21"/>
    </location>
</feature>
<protein>
    <submittedName>
        <fullName evidence="2">Uncharacterized protein</fullName>
    </submittedName>
</protein>
<dbReference type="Proteomes" id="UP000231987">
    <property type="component" value="Unassembled WGS sequence"/>
</dbReference>
<evidence type="ECO:0000256" key="1">
    <source>
        <dbReference type="SAM" id="MobiDB-lite"/>
    </source>
</evidence>
<dbReference type="AlphaFoldDB" id="A0A222LCG3"/>
<comment type="caution">
    <text evidence="2">The sequence shown here is derived from an EMBL/GenBank/DDBJ whole genome shotgun (WGS) entry which is preliminary data.</text>
</comment>
<dbReference type="RefSeq" id="WP_003533858.1">
    <property type="nucleotide sequence ID" value="NZ_BJNJ01000078.1"/>
</dbReference>
<sequence>MKDVGNRIFKAEKKNPADRADQATIASRAIIEQEAAARVKKTARLKQMRLEKEAEEAANPVAAPAKKGKAQKRK</sequence>
<dbReference type="EMBL" id="NJGD01000004">
    <property type="protein sequence ID" value="PJR15120.1"/>
    <property type="molecule type" value="Genomic_DNA"/>
</dbReference>
<gene>
    <name evidence="3" type="ORF">CEJ86_10325</name>
    <name evidence="2" type="ORF">GHK53_19010</name>
</gene>
<evidence type="ECO:0000313" key="3">
    <source>
        <dbReference type="EMBL" id="PJR15120.1"/>
    </source>
</evidence>
<evidence type="ECO:0000313" key="5">
    <source>
        <dbReference type="Proteomes" id="UP000429484"/>
    </source>
</evidence>
<name>A0A222LCG3_RHIML</name>